<organism evidence="4 5">
    <name type="scientific">Conger conger</name>
    <name type="common">Conger eel</name>
    <name type="synonym">Muraena conger</name>
    <dbReference type="NCBI Taxonomy" id="82655"/>
    <lineage>
        <taxon>Eukaryota</taxon>
        <taxon>Metazoa</taxon>
        <taxon>Chordata</taxon>
        <taxon>Craniata</taxon>
        <taxon>Vertebrata</taxon>
        <taxon>Euteleostomi</taxon>
        <taxon>Actinopterygii</taxon>
        <taxon>Neopterygii</taxon>
        <taxon>Teleostei</taxon>
        <taxon>Anguilliformes</taxon>
        <taxon>Congridae</taxon>
        <taxon>Conger</taxon>
    </lineage>
</organism>
<dbReference type="InterPro" id="IPR019749">
    <property type="entry name" value="Band_41_domain"/>
</dbReference>
<gene>
    <name evidence="4" type="ORF">COCON_G00083210</name>
</gene>
<dbReference type="Pfam" id="PF00373">
    <property type="entry name" value="FERM_M"/>
    <property type="match status" value="1"/>
</dbReference>
<dbReference type="Gene3D" id="1.20.80.10">
    <property type="match status" value="1"/>
</dbReference>
<dbReference type="Gene3D" id="3.10.20.90">
    <property type="entry name" value="Phosphatidylinositol 3-kinase Catalytic Subunit, Chain A, domain 1"/>
    <property type="match status" value="1"/>
</dbReference>
<dbReference type="PANTHER" id="PTHR13283:SF10">
    <property type="entry name" value="FERM DOMAIN-CONTAINING PROTEIN 8"/>
    <property type="match status" value="1"/>
</dbReference>
<dbReference type="InterPro" id="IPR051594">
    <property type="entry name" value="KRIT1/FRMD8"/>
</dbReference>
<dbReference type="PROSITE" id="PS50057">
    <property type="entry name" value="FERM_3"/>
    <property type="match status" value="1"/>
</dbReference>
<feature type="region of interest" description="Disordered" evidence="2">
    <location>
        <begin position="416"/>
        <end position="448"/>
    </location>
</feature>
<protein>
    <recommendedName>
        <fullName evidence="1">FERM domain-containing protein 8</fullName>
    </recommendedName>
</protein>
<dbReference type="GO" id="GO:0090090">
    <property type="term" value="P:negative regulation of canonical Wnt signaling pathway"/>
    <property type="evidence" value="ECO:0007669"/>
    <property type="project" value="TreeGrafter"/>
</dbReference>
<dbReference type="PANTHER" id="PTHR13283">
    <property type="entry name" value="KREV INTERACTION TRAPPED 1-RELATED"/>
    <property type="match status" value="1"/>
</dbReference>
<proteinExistence type="predicted"/>
<dbReference type="SMART" id="SM00295">
    <property type="entry name" value="B41"/>
    <property type="match status" value="1"/>
</dbReference>
<evidence type="ECO:0000313" key="4">
    <source>
        <dbReference type="EMBL" id="KAJ8276569.1"/>
    </source>
</evidence>
<reference evidence="4" key="1">
    <citation type="journal article" date="2023" name="Science">
        <title>Genome structures resolve the early diversification of teleost fishes.</title>
        <authorList>
            <person name="Parey E."/>
            <person name="Louis A."/>
            <person name="Montfort J."/>
            <person name="Bouchez O."/>
            <person name="Roques C."/>
            <person name="Iampietro C."/>
            <person name="Lluch J."/>
            <person name="Castinel A."/>
            <person name="Donnadieu C."/>
            <person name="Desvignes T."/>
            <person name="Floi Bucao C."/>
            <person name="Jouanno E."/>
            <person name="Wen M."/>
            <person name="Mejri S."/>
            <person name="Dirks R."/>
            <person name="Jansen H."/>
            <person name="Henkel C."/>
            <person name="Chen W.J."/>
            <person name="Zahm M."/>
            <person name="Cabau C."/>
            <person name="Klopp C."/>
            <person name="Thompson A.W."/>
            <person name="Robinson-Rechavi M."/>
            <person name="Braasch I."/>
            <person name="Lecointre G."/>
            <person name="Bobe J."/>
            <person name="Postlethwait J.H."/>
            <person name="Berthelot C."/>
            <person name="Roest Crollius H."/>
            <person name="Guiguen Y."/>
        </authorList>
    </citation>
    <scope>NUCLEOTIDE SEQUENCE</scope>
    <source>
        <strain evidence="4">Concon-B</strain>
    </source>
</reference>
<accession>A0A9Q1DQ84</accession>
<dbReference type="InterPro" id="IPR014352">
    <property type="entry name" value="FERM/acyl-CoA-bd_prot_sf"/>
</dbReference>
<dbReference type="InterPro" id="IPR057096">
    <property type="entry name" value="KRIT1_FRMD8_FERM_C"/>
</dbReference>
<feature type="compositionally biased region" description="Low complexity" evidence="2">
    <location>
        <begin position="416"/>
        <end position="427"/>
    </location>
</feature>
<evidence type="ECO:0000313" key="5">
    <source>
        <dbReference type="Proteomes" id="UP001152803"/>
    </source>
</evidence>
<dbReference type="InterPro" id="IPR035963">
    <property type="entry name" value="FERM_2"/>
</dbReference>
<feature type="region of interest" description="Disordered" evidence="2">
    <location>
        <begin position="36"/>
        <end position="56"/>
    </location>
</feature>
<dbReference type="InterPro" id="IPR000299">
    <property type="entry name" value="FERM_domain"/>
</dbReference>
<dbReference type="CDD" id="cd14473">
    <property type="entry name" value="FERM_B-lobe"/>
    <property type="match status" value="1"/>
</dbReference>
<dbReference type="Gene3D" id="2.30.29.30">
    <property type="entry name" value="Pleckstrin-homology domain (PH domain)/Phosphotyrosine-binding domain (PTB)"/>
    <property type="match status" value="1"/>
</dbReference>
<dbReference type="EMBL" id="JAFJMO010000005">
    <property type="protein sequence ID" value="KAJ8276569.1"/>
    <property type="molecule type" value="Genomic_DNA"/>
</dbReference>
<dbReference type="GO" id="GO:0005886">
    <property type="term" value="C:plasma membrane"/>
    <property type="evidence" value="ECO:0007669"/>
    <property type="project" value="TreeGrafter"/>
</dbReference>
<feature type="domain" description="FERM" evidence="3">
    <location>
        <begin position="64"/>
        <end position="410"/>
    </location>
</feature>
<feature type="compositionally biased region" description="Basic residues" evidence="2">
    <location>
        <begin position="437"/>
        <end position="446"/>
    </location>
</feature>
<evidence type="ECO:0000256" key="2">
    <source>
        <dbReference type="SAM" id="MobiDB-lite"/>
    </source>
</evidence>
<sequence>MDVSAEAFDTTLRISVTYSCFQLDYQNSVTFKTDQMEGGECGFPPEPSEPSQRGSVSSAGLRAQDVLVYLVGDSAVHLTVESVGCVNVQELGRSVREALHIPETAQEAFAFWLCSPLLELQLKPKHQPYKLCRQWQDLLYRFTEASEEDISQDEPCLQYRRNVFYPKAKELQIEDEGVLRLLYDEAKANILEGRYPCDPDQWLRLGVLSCALELGVGLDAPAATAAIRKKKLSSFLPAHVTGGGGGLLSALRGKGGRQAGLEQNLLEEYLQLASADGGAQEPTHYLRQYLSTCHSLPYYGCAFFSGDIDKPVQGILHRGGRKTVNVGISLEGVYVIDVKEKHVLLGLRFCELSWDHSYPEGEGDSHILWLEFDGEEAGTPVNKLLKIYSKQAELMSGLIEFCVELGAAAEAEAAGTDGELAPSQQAPGGAGASGRGRGGRRGKLRRQSSVVCSRVHTLSTISYVDDGKEIKRLKPKRAASFFSRQAPAPNYSAVQVGENLEQG</sequence>
<keyword evidence="5" id="KW-1185">Reference proteome</keyword>
<evidence type="ECO:0000256" key="1">
    <source>
        <dbReference type="ARBA" id="ARBA00039547"/>
    </source>
</evidence>
<name>A0A9Q1DQ84_CONCO</name>
<evidence type="ECO:0000259" key="3">
    <source>
        <dbReference type="PROSITE" id="PS50057"/>
    </source>
</evidence>
<dbReference type="InterPro" id="IPR019748">
    <property type="entry name" value="FERM_central"/>
</dbReference>
<dbReference type="Pfam" id="PF24522">
    <property type="entry name" value="KRIT1_FRMD8_FERM_C"/>
    <property type="match status" value="1"/>
</dbReference>
<dbReference type="AlphaFoldDB" id="A0A9Q1DQ84"/>
<comment type="caution">
    <text evidence="4">The sequence shown here is derived from an EMBL/GenBank/DDBJ whole genome shotgun (WGS) entry which is preliminary data.</text>
</comment>
<dbReference type="Proteomes" id="UP001152803">
    <property type="component" value="Unassembled WGS sequence"/>
</dbReference>
<dbReference type="SUPFAM" id="SSF47031">
    <property type="entry name" value="Second domain of FERM"/>
    <property type="match status" value="1"/>
</dbReference>
<dbReference type="InterPro" id="IPR011993">
    <property type="entry name" value="PH-like_dom_sf"/>
</dbReference>
<dbReference type="OrthoDB" id="2142533at2759"/>